<dbReference type="OrthoDB" id="9758182at2"/>
<comment type="catalytic activity">
    <reaction evidence="3">
        <text>2 L-glutamate + NADP(+) = L-glutamine + 2-oxoglutarate + NADPH + H(+)</text>
        <dbReference type="Rhea" id="RHEA:15501"/>
        <dbReference type="ChEBI" id="CHEBI:15378"/>
        <dbReference type="ChEBI" id="CHEBI:16810"/>
        <dbReference type="ChEBI" id="CHEBI:29985"/>
        <dbReference type="ChEBI" id="CHEBI:57783"/>
        <dbReference type="ChEBI" id="CHEBI:58349"/>
        <dbReference type="ChEBI" id="CHEBI:58359"/>
        <dbReference type="EC" id="1.4.1.13"/>
    </reaction>
</comment>
<dbReference type="GO" id="GO:0006537">
    <property type="term" value="P:glutamate biosynthetic process"/>
    <property type="evidence" value="ECO:0007669"/>
    <property type="project" value="InterPro"/>
</dbReference>
<dbReference type="PANTHER" id="PTHR43819:SF1">
    <property type="entry name" value="ARCHAEAL-TYPE GLUTAMATE SYNTHASE [NADPH]"/>
    <property type="match status" value="1"/>
</dbReference>
<comment type="similarity">
    <text evidence="1 4">Belongs to the glutamate synthase family.</text>
</comment>
<proteinExistence type="inferred from homology"/>
<dbReference type="PIRSF" id="PIRSF006429">
    <property type="entry name" value="GOGAT_lg_2"/>
    <property type="match status" value="1"/>
</dbReference>
<evidence type="ECO:0000256" key="2">
    <source>
        <dbReference type="ARBA" id="ARBA00012079"/>
    </source>
</evidence>
<dbReference type="CDD" id="cd02808">
    <property type="entry name" value="GltS_FMN"/>
    <property type="match status" value="1"/>
</dbReference>
<evidence type="ECO:0000259" key="6">
    <source>
        <dbReference type="PROSITE" id="PS51379"/>
    </source>
</evidence>
<dbReference type="InterPro" id="IPR002932">
    <property type="entry name" value="Glu_synthdom"/>
</dbReference>
<name>A0A291GP87_9MICO</name>
<evidence type="ECO:0000256" key="4">
    <source>
        <dbReference type="PIRNR" id="PIRNR006429"/>
    </source>
</evidence>
<dbReference type="InterPro" id="IPR013785">
    <property type="entry name" value="Aldolase_TIM"/>
</dbReference>
<dbReference type="PIRSF" id="PIRSF500060">
    <property type="entry name" value="UCP500060"/>
    <property type="match status" value="1"/>
</dbReference>
<evidence type="ECO:0000256" key="3">
    <source>
        <dbReference type="ARBA" id="ARBA00048151"/>
    </source>
</evidence>
<evidence type="ECO:0000256" key="5">
    <source>
        <dbReference type="SAM" id="MobiDB-lite"/>
    </source>
</evidence>
<dbReference type="InterPro" id="IPR024188">
    <property type="entry name" value="GltB"/>
</dbReference>
<dbReference type="SUPFAM" id="SSF51395">
    <property type="entry name" value="FMN-linked oxidoreductases"/>
    <property type="match status" value="1"/>
</dbReference>
<reference evidence="8" key="1">
    <citation type="submission" date="2017-09" db="EMBL/GenBank/DDBJ databases">
        <title>Brachybacterium sp. VM2412.</title>
        <authorList>
            <person name="Tak E.J."/>
            <person name="Bae J.-W."/>
        </authorList>
    </citation>
    <scope>NUCLEOTIDE SEQUENCE [LARGE SCALE GENOMIC DNA]</scope>
    <source>
        <strain evidence="8">VM2412</strain>
    </source>
</reference>
<evidence type="ECO:0000313" key="7">
    <source>
        <dbReference type="EMBL" id="ATG51998.1"/>
    </source>
</evidence>
<protein>
    <recommendedName>
        <fullName evidence="2">glutamate synthase (NADPH)</fullName>
        <ecNumber evidence="2">1.4.1.13</ecNumber>
    </recommendedName>
</protein>
<dbReference type="PROSITE" id="PS51379">
    <property type="entry name" value="4FE4S_FER_2"/>
    <property type="match status" value="1"/>
</dbReference>
<dbReference type="GO" id="GO:0004355">
    <property type="term" value="F:glutamate synthase (NADPH) activity"/>
    <property type="evidence" value="ECO:0007669"/>
    <property type="project" value="UniProtKB-EC"/>
</dbReference>
<organism evidence="7 8">
    <name type="scientific">Brachybacterium vulturis</name>
    <dbReference type="NCBI Taxonomy" id="2017484"/>
    <lineage>
        <taxon>Bacteria</taxon>
        <taxon>Bacillati</taxon>
        <taxon>Actinomycetota</taxon>
        <taxon>Actinomycetes</taxon>
        <taxon>Micrococcales</taxon>
        <taxon>Dermabacteraceae</taxon>
        <taxon>Brachybacterium</taxon>
    </lineage>
</organism>
<dbReference type="AlphaFoldDB" id="A0A291GP87"/>
<dbReference type="InterPro" id="IPR027283">
    <property type="entry name" value="YerD"/>
</dbReference>
<dbReference type="InterPro" id="IPR017896">
    <property type="entry name" value="4Fe4S_Fe-S-bd"/>
</dbReference>
<feature type="region of interest" description="Disordered" evidence="5">
    <location>
        <begin position="513"/>
        <end position="537"/>
    </location>
</feature>
<dbReference type="KEGG" id="brz:CFK38_11050"/>
<gene>
    <name evidence="7" type="ORF">CFK38_11050</name>
</gene>
<accession>A0A291GP87</accession>
<dbReference type="PANTHER" id="PTHR43819">
    <property type="entry name" value="ARCHAEAL-TYPE GLUTAMATE SYNTHASE [NADPH]"/>
    <property type="match status" value="1"/>
</dbReference>
<dbReference type="Pfam" id="PF01645">
    <property type="entry name" value="Glu_synthase"/>
    <property type="match status" value="1"/>
</dbReference>
<dbReference type="Gene3D" id="3.20.20.70">
    <property type="entry name" value="Aldolase class I"/>
    <property type="match status" value="1"/>
</dbReference>
<sequence length="537" mass="57890">MSPRTLRSATALTGAALGAAAVAGLGVRDLFQRKHSILRIYPVVGRTRWLFESIRPEIQQYFIERDNDGRPFDRDTRTMIYQRAKGLGDADAYGTENDITSAGYDHILHAASPLEPMATPPRVRLGGPDCTQPYDTAMLNISSMSFGSLSANAVRAMNYGAKHGGFAQETGEGGLSKYHLEYGADIIWEIGSGYFGCRTRDGEFDAQEFSEKATRPEVKGILIKLSQGAKPGVGGVLPAEKITPEIAEARDVPQGQDCVSPAAHPAFATPVEMMHFVARLRDLSGGKPIGVKLCVGGRSEVLAMCKGMLETGISPDWLSVDGAEGGTGAAPLEFEDHVGTPLSDGLVIVHNALVGTGLREKVAIGCSGKIAGGNDIIRKIALGADFCNAARPMMMATGCIQAQRCHTNTCPSGVATQDPRRGRAVVVADKGPRVMRYQQATVRSAMELLASMGLHSFDDLGPRHVLRRIDPARVMTYEDLYTWLDEGELLTGTDHPDWARDWDEADAHRFQGARPAQQLHRRHRQVSEDPAGSADGA</sequence>
<dbReference type="RefSeq" id="WP_096803116.1">
    <property type="nucleotide sequence ID" value="NZ_CP023563.1"/>
</dbReference>
<evidence type="ECO:0000256" key="1">
    <source>
        <dbReference type="ARBA" id="ARBA00009716"/>
    </source>
</evidence>
<dbReference type="EMBL" id="CP023563">
    <property type="protein sequence ID" value="ATG51998.1"/>
    <property type="molecule type" value="Genomic_DNA"/>
</dbReference>
<dbReference type="Proteomes" id="UP000218165">
    <property type="component" value="Chromosome"/>
</dbReference>
<dbReference type="EC" id="1.4.1.13" evidence="2"/>
<feature type="domain" description="4Fe-4S ferredoxin-type" evidence="6">
    <location>
        <begin position="390"/>
        <end position="420"/>
    </location>
</feature>
<evidence type="ECO:0000313" key="8">
    <source>
        <dbReference type="Proteomes" id="UP000218165"/>
    </source>
</evidence>
<keyword evidence="8" id="KW-1185">Reference proteome</keyword>